<dbReference type="OrthoDB" id="10012272at2759"/>
<name>A0A0C2GFK0_9BILA</name>
<dbReference type="GO" id="GO:0007155">
    <property type="term" value="P:cell adhesion"/>
    <property type="evidence" value="ECO:0007669"/>
    <property type="project" value="UniProtKB-KW"/>
</dbReference>
<reference evidence="1 2" key="1">
    <citation type="submission" date="2013-12" db="EMBL/GenBank/DDBJ databases">
        <title>Draft genome of the parsitic nematode Ancylostoma duodenale.</title>
        <authorList>
            <person name="Mitreva M."/>
        </authorList>
    </citation>
    <scope>NUCLEOTIDE SEQUENCE [LARGE SCALE GENOMIC DNA]</scope>
    <source>
        <strain evidence="1 2">Zhejiang</strain>
    </source>
</reference>
<dbReference type="EMBL" id="KN731472">
    <property type="protein sequence ID" value="KIH59920.1"/>
    <property type="molecule type" value="Genomic_DNA"/>
</dbReference>
<dbReference type="Proteomes" id="UP000054047">
    <property type="component" value="Unassembled WGS sequence"/>
</dbReference>
<evidence type="ECO:0000313" key="1">
    <source>
        <dbReference type="EMBL" id="KIH59920.1"/>
    </source>
</evidence>
<dbReference type="AlphaFoldDB" id="A0A0C2GFK0"/>
<protein>
    <submittedName>
        <fullName evidence="1">Uncharacterized protein</fullName>
    </submittedName>
</protein>
<dbReference type="GO" id="GO:0050806">
    <property type="term" value="P:positive regulation of synaptic transmission"/>
    <property type="evidence" value="ECO:0007669"/>
    <property type="project" value="TreeGrafter"/>
</dbReference>
<organism evidence="1 2">
    <name type="scientific">Ancylostoma duodenale</name>
    <dbReference type="NCBI Taxonomy" id="51022"/>
    <lineage>
        <taxon>Eukaryota</taxon>
        <taxon>Metazoa</taxon>
        <taxon>Ecdysozoa</taxon>
        <taxon>Nematoda</taxon>
        <taxon>Chromadorea</taxon>
        <taxon>Rhabditida</taxon>
        <taxon>Rhabditina</taxon>
        <taxon>Rhabditomorpha</taxon>
        <taxon>Strongyloidea</taxon>
        <taxon>Ancylostomatidae</taxon>
        <taxon>Ancylostomatinae</taxon>
        <taxon>Ancylostoma</taxon>
    </lineage>
</organism>
<dbReference type="GO" id="GO:0051965">
    <property type="term" value="P:positive regulation of synapse assembly"/>
    <property type="evidence" value="ECO:0007669"/>
    <property type="project" value="TreeGrafter"/>
</dbReference>
<evidence type="ECO:0000313" key="2">
    <source>
        <dbReference type="Proteomes" id="UP000054047"/>
    </source>
</evidence>
<proteinExistence type="predicted"/>
<keyword evidence="2" id="KW-1185">Reference proteome</keyword>
<dbReference type="GO" id="GO:0045211">
    <property type="term" value="C:postsynaptic membrane"/>
    <property type="evidence" value="ECO:0007669"/>
    <property type="project" value="TreeGrafter"/>
</dbReference>
<dbReference type="GO" id="GO:0009986">
    <property type="term" value="C:cell surface"/>
    <property type="evidence" value="ECO:0007669"/>
    <property type="project" value="TreeGrafter"/>
</dbReference>
<dbReference type="PANTHER" id="PTHR14139:SF2">
    <property type="entry name" value="CALSYNTENIN-1"/>
    <property type="match status" value="1"/>
</dbReference>
<accession>A0A0C2GFK0</accession>
<sequence length="99" mass="11400">MLDAERSNYFISAAFHGILLRGEESVKGYREVLSKIHYFNTRPDSYSKRIYTVQCAMLKGRVLSNELVVTEQSSSTILGIADFFHEYWVAIQMKASKTR</sequence>
<dbReference type="PANTHER" id="PTHR14139">
    <property type="entry name" value="CALSYNTENIN"/>
    <property type="match status" value="1"/>
</dbReference>
<gene>
    <name evidence="1" type="ORF">ANCDUO_09836</name>
</gene>